<dbReference type="EMBL" id="JBEPLW010000001">
    <property type="protein sequence ID" value="MET3574275.1"/>
    <property type="molecule type" value="Genomic_DNA"/>
</dbReference>
<dbReference type="InterPro" id="IPR009577">
    <property type="entry name" value="Sm_multidrug_ex"/>
</dbReference>
<proteinExistence type="predicted"/>
<feature type="transmembrane region" description="Helical" evidence="1">
    <location>
        <begin position="121"/>
        <end position="144"/>
    </location>
</feature>
<sequence length="162" mass="17454">MVRLFTAYGLVFLLGAVPMVEAYVIVPVGVLGGLSPVLALAAGIAGNVLTVLVVVLFMDRYRRWRERRRKQPAAGTKRSERAARLFQKYGVPGLALLGPLIVGSHLAAFLAVTLGGTKRAAFLWVAASIVFWAILTTLLVHFGLDLTGKSGGTFLRKYLEGD</sequence>
<dbReference type="Pfam" id="PF06695">
    <property type="entry name" value="Sm_multidrug_ex"/>
    <property type="match status" value="1"/>
</dbReference>
<evidence type="ECO:0000256" key="1">
    <source>
        <dbReference type="SAM" id="Phobius"/>
    </source>
</evidence>
<keyword evidence="1" id="KW-0812">Transmembrane</keyword>
<evidence type="ECO:0000313" key="3">
    <source>
        <dbReference type="Proteomes" id="UP001549099"/>
    </source>
</evidence>
<accession>A0ABV2G7L1</accession>
<comment type="caution">
    <text evidence="2">The sequence shown here is derived from an EMBL/GenBank/DDBJ whole genome shotgun (WGS) entry which is preliminary data.</text>
</comment>
<keyword evidence="1" id="KW-0472">Membrane</keyword>
<feature type="transmembrane region" description="Helical" evidence="1">
    <location>
        <begin position="94"/>
        <end position="115"/>
    </location>
</feature>
<feature type="transmembrane region" description="Helical" evidence="1">
    <location>
        <begin position="38"/>
        <end position="58"/>
    </location>
</feature>
<keyword evidence="1" id="KW-1133">Transmembrane helix</keyword>
<gene>
    <name evidence="2" type="ORF">ABID49_000151</name>
</gene>
<dbReference type="Proteomes" id="UP001549099">
    <property type="component" value="Unassembled WGS sequence"/>
</dbReference>
<evidence type="ECO:0000313" key="2">
    <source>
        <dbReference type="EMBL" id="MET3574275.1"/>
    </source>
</evidence>
<protein>
    <submittedName>
        <fullName evidence="2">Membrane protein</fullName>
    </submittedName>
</protein>
<reference evidence="2 3" key="1">
    <citation type="submission" date="2024-06" db="EMBL/GenBank/DDBJ databases">
        <title>Genomic Encyclopedia of Type Strains, Phase IV (KMG-IV): sequencing the most valuable type-strain genomes for metagenomic binning, comparative biology and taxonomic classification.</title>
        <authorList>
            <person name="Goeker M."/>
        </authorList>
    </citation>
    <scope>NUCLEOTIDE SEQUENCE [LARGE SCALE GENOMIC DNA]</scope>
    <source>
        <strain evidence="2 3">DSM 26128</strain>
    </source>
</reference>
<dbReference type="RefSeq" id="WP_354194316.1">
    <property type="nucleotide sequence ID" value="NZ_JBEPLW010000001.1"/>
</dbReference>
<name>A0ABV2G7L1_9BACL</name>
<organism evidence="2 3">
    <name type="scientific">Bhargavaea ullalensis</name>
    <dbReference type="NCBI Taxonomy" id="1265685"/>
    <lineage>
        <taxon>Bacteria</taxon>
        <taxon>Bacillati</taxon>
        <taxon>Bacillota</taxon>
        <taxon>Bacilli</taxon>
        <taxon>Bacillales</taxon>
        <taxon>Caryophanaceae</taxon>
        <taxon>Bhargavaea</taxon>
    </lineage>
</organism>
<keyword evidence="3" id="KW-1185">Reference proteome</keyword>